<evidence type="ECO:0000256" key="6">
    <source>
        <dbReference type="HAMAP-Rule" id="MF_01345"/>
    </source>
</evidence>
<dbReference type="PROSITE" id="PS00056">
    <property type="entry name" value="RIBOSOMAL_S17"/>
    <property type="match status" value="1"/>
</dbReference>
<dbReference type="AlphaFoldDB" id="A0A7C4NP87"/>
<keyword evidence="3 6" id="KW-0694">RNA-binding</keyword>
<dbReference type="PANTHER" id="PTHR10744">
    <property type="entry name" value="40S RIBOSOMAL PROTEIN S11 FAMILY MEMBER"/>
    <property type="match status" value="1"/>
</dbReference>
<evidence type="ECO:0000256" key="5">
    <source>
        <dbReference type="ARBA" id="ARBA00023274"/>
    </source>
</evidence>
<dbReference type="GO" id="GO:0003735">
    <property type="term" value="F:structural constituent of ribosome"/>
    <property type="evidence" value="ECO:0007669"/>
    <property type="project" value="UniProtKB-UniRule"/>
</dbReference>
<reference evidence="9" key="1">
    <citation type="journal article" date="2020" name="mSystems">
        <title>Genome- and Community-Level Interaction Insights into Carbon Utilization and Element Cycling Functions of Hydrothermarchaeota in Hydrothermal Sediment.</title>
        <authorList>
            <person name="Zhou Z."/>
            <person name="Liu Y."/>
            <person name="Xu W."/>
            <person name="Pan J."/>
            <person name="Luo Z.H."/>
            <person name="Li M."/>
        </authorList>
    </citation>
    <scope>NUCLEOTIDE SEQUENCE [LARGE SCALE GENOMIC DNA]</scope>
    <source>
        <strain evidence="9">SpSt-637</strain>
        <strain evidence="8">SpSt-667</strain>
    </source>
</reference>
<sequence>MSSQPRARNIGVVYSALSPPEKTCYDEKCPWHGYVKVRGKLLVGKVTKARMRNTITIEHEYHVWVRKYKRYERRRSKIHAHCPPCITIKEGDTVLIGETRPLSKKVSFVVLGILKFAHKISSSQQEQLVQSET</sequence>
<evidence type="ECO:0000256" key="7">
    <source>
        <dbReference type="RuleBase" id="RU003872"/>
    </source>
</evidence>
<keyword evidence="5 6" id="KW-0687">Ribonucleoprotein</keyword>
<dbReference type="Pfam" id="PF00366">
    <property type="entry name" value="Ribosomal_S17"/>
    <property type="match status" value="1"/>
</dbReference>
<dbReference type="InterPro" id="IPR028333">
    <property type="entry name" value="Ribosomal_uS17_arc/euk"/>
</dbReference>
<dbReference type="SUPFAM" id="SSF50249">
    <property type="entry name" value="Nucleic acid-binding proteins"/>
    <property type="match status" value="1"/>
</dbReference>
<keyword evidence="4 6" id="KW-0689">Ribosomal protein</keyword>
<evidence type="ECO:0000256" key="2">
    <source>
        <dbReference type="ARBA" id="ARBA00022730"/>
    </source>
</evidence>
<dbReference type="NCBIfam" id="TIGR03630">
    <property type="entry name" value="uS17_arch"/>
    <property type="match status" value="1"/>
</dbReference>
<comment type="caution">
    <text evidence="9">The sequence shown here is derived from an EMBL/GenBank/DDBJ whole genome shotgun (WGS) entry which is preliminary data.</text>
</comment>
<name>A0A7C4NP87_9CREN</name>
<dbReference type="PANTHER" id="PTHR10744:SF9">
    <property type="entry name" value="40S RIBOSOMAL PROTEIN S11-RELATED"/>
    <property type="match status" value="1"/>
</dbReference>
<evidence type="ECO:0000313" key="8">
    <source>
        <dbReference type="EMBL" id="HGQ36732.1"/>
    </source>
</evidence>
<evidence type="ECO:0000256" key="3">
    <source>
        <dbReference type="ARBA" id="ARBA00022884"/>
    </source>
</evidence>
<protein>
    <recommendedName>
        <fullName evidence="6">Small ribosomal subunit protein uS17</fullName>
    </recommendedName>
</protein>
<dbReference type="InterPro" id="IPR019979">
    <property type="entry name" value="Ribosomal_uS17_CS"/>
</dbReference>
<dbReference type="GO" id="GO:0022627">
    <property type="term" value="C:cytosolic small ribosomal subunit"/>
    <property type="evidence" value="ECO:0007669"/>
    <property type="project" value="UniProtKB-UniRule"/>
</dbReference>
<gene>
    <name evidence="6" type="primary">rps17</name>
    <name evidence="9" type="ORF">ENU08_02765</name>
    <name evidence="8" type="ORF">ENU41_08700</name>
</gene>
<dbReference type="Gene3D" id="2.40.50.1000">
    <property type="match status" value="1"/>
</dbReference>
<evidence type="ECO:0000256" key="4">
    <source>
        <dbReference type="ARBA" id="ARBA00022980"/>
    </source>
</evidence>
<proteinExistence type="inferred from homology"/>
<dbReference type="InterPro" id="IPR012340">
    <property type="entry name" value="NA-bd_OB-fold"/>
</dbReference>
<evidence type="ECO:0000256" key="1">
    <source>
        <dbReference type="ARBA" id="ARBA00010254"/>
    </source>
</evidence>
<comment type="function">
    <text evidence="6">One of the primary rRNA binding proteins, it binds specifically to the 5'-end of 16S ribosomal RNA.</text>
</comment>
<dbReference type="InterPro" id="IPR019978">
    <property type="entry name" value="Ribosomal_uS17_archaeal"/>
</dbReference>
<dbReference type="EMBL" id="DTBD01000020">
    <property type="protein sequence ID" value="HGQ64150.1"/>
    <property type="molecule type" value="Genomic_DNA"/>
</dbReference>
<dbReference type="GO" id="GO:0006412">
    <property type="term" value="P:translation"/>
    <property type="evidence" value="ECO:0007669"/>
    <property type="project" value="UniProtKB-UniRule"/>
</dbReference>
<dbReference type="GO" id="GO:0019843">
    <property type="term" value="F:rRNA binding"/>
    <property type="evidence" value="ECO:0007669"/>
    <property type="project" value="UniProtKB-UniRule"/>
</dbReference>
<dbReference type="NCBIfam" id="NF006345">
    <property type="entry name" value="PRK08572.1"/>
    <property type="match status" value="1"/>
</dbReference>
<evidence type="ECO:0000313" key="9">
    <source>
        <dbReference type="EMBL" id="HGQ64150.1"/>
    </source>
</evidence>
<keyword evidence="2 6" id="KW-0699">rRNA-binding</keyword>
<dbReference type="EMBL" id="DTCK01000045">
    <property type="protein sequence ID" value="HGQ36732.1"/>
    <property type="molecule type" value="Genomic_DNA"/>
</dbReference>
<comment type="subunit">
    <text evidence="6">Part of the 30S ribosomal subunit.</text>
</comment>
<dbReference type="InterPro" id="IPR000266">
    <property type="entry name" value="Ribosomal_uS17"/>
</dbReference>
<dbReference type="HAMAP" id="MF_01345_A">
    <property type="entry name" value="Ribosomal_uS17_A"/>
    <property type="match status" value="1"/>
</dbReference>
<comment type="similarity">
    <text evidence="1 6 7">Belongs to the universal ribosomal protein uS17 family.</text>
</comment>
<organism evidence="9">
    <name type="scientific">Ignisphaera aggregans</name>
    <dbReference type="NCBI Taxonomy" id="334771"/>
    <lineage>
        <taxon>Archaea</taxon>
        <taxon>Thermoproteota</taxon>
        <taxon>Thermoprotei</taxon>
        <taxon>Desulfurococcales</taxon>
        <taxon>Desulfurococcaceae</taxon>
        <taxon>Ignisphaera</taxon>
    </lineage>
</organism>
<dbReference type="PRINTS" id="PR00973">
    <property type="entry name" value="RIBOSOMALS17"/>
</dbReference>
<accession>A0A7C4NP87</accession>
<dbReference type="CDD" id="cd00364">
    <property type="entry name" value="Ribosomal_uS17"/>
    <property type="match status" value="1"/>
</dbReference>